<dbReference type="RefSeq" id="WP_276267928.1">
    <property type="nucleotide sequence ID" value="NZ_JARJLM010000542.1"/>
</dbReference>
<protein>
    <submittedName>
        <fullName evidence="2">Uncharacterized protein</fullName>
    </submittedName>
</protein>
<feature type="signal peptide" evidence="1">
    <location>
        <begin position="1"/>
        <end position="17"/>
    </location>
</feature>
<keyword evidence="1" id="KW-0732">Signal</keyword>
<feature type="chain" id="PRO_5046704834" evidence="1">
    <location>
        <begin position="18"/>
        <end position="85"/>
    </location>
</feature>
<evidence type="ECO:0000256" key="1">
    <source>
        <dbReference type="SAM" id="SignalP"/>
    </source>
</evidence>
<evidence type="ECO:0000313" key="3">
    <source>
        <dbReference type="Proteomes" id="UP001216674"/>
    </source>
</evidence>
<dbReference type="EMBL" id="JARJLM010000542">
    <property type="protein sequence ID" value="MDF3837839.1"/>
    <property type="molecule type" value="Genomic_DNA"/>
</dbReference>
<evidence type="ECO:0000313" key="2">
    <source>
        <dbReference type="EMBL" id="MDF3837839.1"/>
    </source>
</evidence>
<gene>
    <name evidence="2" type="ORF">P3W85_33620</name>
</gene>
<keyword evidence="3" id="KW-1185">Reference proteome</keyword>
<dbReference type="Proteomes" id="UP001216674">
    <property type="component" value="Unassembled WGS sequence"/>
</dbReference>
<proteinExistence type="predicted"/>
<sequence>MVAAAILSSVLSTPALAKETFNVFTDGLKAGAFDLYIDAAKPAPLIWHPFLRCHPATSIAPSLGARIAVARAHSGRNDQTLELAD</sequence>
<comment type="caution">
    <text evidence="2">The sequence shown here is derived from an EMBL/GenBank/DDBJ whole genome shotgun (WGS) entry which is preliminary data.</text>
</comment>
<organism evidence="2 3">
    <name type="scientific">Cupriavidus basilensis</name>
    <dbReference type="NCBI Taxonomy" id="68895"/>
    <lineage>
        <taxon>Bacteria</taxon>
        <taxon>Pseudomonadati</taxon>
        <taxon>Pseudomonadota</taxon>
        <taxon>Betaproteobacteria</taxon>
        <taxon>Burkholderiales</taxon>
        <taxon>Burkholderiaceae</taxon>
        <taxon>Cupriavidus</taxon>
    </lineage>
</organism>
<name>A0ABT6AYZ8_9BURK</name>
<reference evidence="2 3" key="1">
    <citation type="submission" date="2023-03" db="EMBL/GenBank/DDBJ databases">
        <title>Draft assemblies of triclosan tolerant bacteria isolated from returned activated sludge.</title>
        <authorList>
            <person name="Van Hamelsveld S."/>
        </authorList>
    </citation>
    <scope>NUCLEOTIDE SEQUENCE [LARGE SCALE GENOMIC DNA]</scope>
    <source>
        <strain evidence="2 3">GW210010_S58</strain>
    </source>
</reference>
<accession>A0ABT6AYZ8</accession>